<dbReference type="PROSITE" id="PS51352">
    <property type="entry name" value="THIOREDOXIN_2"/>
    <property type="match status" value="1"/>
</dbReference>
<protein>
    <submittedName>
        <fullName evidence="7">SCO family protein</fullName>
    </submittedName>
</protein>
<dbReference type="PANTHER" id="PTHR12151:SF25">
    <property type="entry name" value="LINALOOL DEHYDRATASE_ISOMERASE DOMAIN-CONTAINING PROTEIN"/>
    <property type="match status" value="1"/>
</dbReference>
<feature type="chain" id="PRO_5021032091" evidence="5">
    <location>
        <begin position="22"/>
        <end position="215"/>
    </location>
</feature>
<dbReference type="GO" id="GO:0046872">
    <property type="term" value="F:metal ion binding"/>
    <property type="evidence" value="ECO:0007669"/>
    <property type="project" value="UniProtKB-KW"/>
</dbReference>
<evidence type="ECO:0000313" key="7">
    <source>
        <dbReference type="EMBL" id="QBQ95977.1"/>
    </source>
</evidence>
<dbReference type="AlphaFoldDB" id="A0A4P7CM95"/>
<evidence type="ECO:0000256" key="2">
    <source>
        <dbReference type="ARBA" id="ARBA00023008"/>
    </source>
</evidence>
<evidence type="ECO:0000256" key="4">
    <source>
        <dbReference type="PIRSR" id="PIRSR603782-2"/>
    </source>
</evidence>
<dbReference type="KEGG" id="ppai:E1956_01475"/>
<dbReference type="Gene3D" id="3.40.30.10">
    <property type="entry name" value="Glutaredoxin"/>
    <property type="match status" value="1"/>
</dbReference>
<evidence type="ECO:0000256" key="1">
    <source>
        <dbReference type="ARBA" id="ARBA00010996"/>
    </source>
</evidence>
<reference evidence="7 8" key="1">
    <citation type="submission" date="2019-03" db="EMBL/GenBank/DDBJ databases">
        <title>Paraburkholderia sp. 7MH5, isolated from subtropical forest soil.</title>
        <authorList>
            <person name="Gao Z.-H."/>
            <person name="Qiu L.-H."/>
        </authorList>
    </citation>
    <scope>NUCLEOTIDE SEQUENCE [LARGE SCALE GENOMIC DNA]</scope>
    <source>
        <strain evidence="7 8">7MH5</strain>
    </source>
</reference>
<dbReference type="PANTHER" id="PTHR12151">
    <property type="entry name" value="ELECTRON TRANSPORT PROTIN SCO1/SENC FAMILY MEMBER"/>
    <property type="match status" value="1"/>
</dbReference>
<dbReference type="InterPro" id="IPR036249">
    <property type="entry name" value="Thioredoxin-like_sf"/>
</dbReference>
<evidence type="ECO:0000259" key="6">
    <source>
        <dbReference type="PROSITE" id="PS51352"/>
    </source>
</evidence>
<evidence type="ECO:0000256" key="5">
    <source>
        <dbReference type="SAM" id="SignalP"/>
    </source>
</evidence>
<dbReference type="Proteomes" id="UP000295727">
    <property type="component" value="Chromosome 1"/>
</dbReference>
<organism evidence="7 8">
    <name type="scientific">Paraburkholderia pallida</name>
    <dbReference type="NCBI Taxonomy" id="2547399"/>
    <lineage>
        <taxon>Bacteria</taxon>
        <taxon>Pseudomonadati</taxon>
        <taxon>Pseudomonadota</taxon>
        <taxon>Betaproteobacteria</taxon>
        <taxon>Burkholderiales</taxon>
        <taxon>Burkholderiaceae</taxon>
        <taxon>Paraburkholderia</taxon>
    </lineage>
</organism>
<feature type="signal peptide" evidence="5">
    <location>
        <begin position="1"/>
        <end position="21"/>
    </location>
</feature>
<feature type="binding site" evidence="3">
    <location>
        <position position="86"/>
    </location>
    <ligand>
        <name>Cu cation</name>
        <dbReference type="ChEBI" id="CHEBI:23378"/>
    </ligand>
</feature>
<dbReference type="EMBL" id="CP038148">
    <property type="protein sequence ID" value="QBQ95977.1"/>
    <property type="molecule type" value="Genomic_DNA"/>
</dbReference>
<sequence length="215" mass="23216">MARSLFARAARAARVSLIALAAAGALGGTLMLEGCGQQPPSFSNLDITGNTQFGKDFSLPDTSGKMRSLADFKGKVVVLFFGYTHCPDVCPTTMAELSQALQQLGPDAAKRVQVLFVSVDPERDSADILSQYVSAFNPTFIALRPADEAQLKQVTKDFRVYYAKVPGNTPGSYTMDHTAASYVFDTTGKLRLFARDGQGVTPWLHDLKILLASND</sequence>
<feature type="binding site" evidence="3">
    <location>
        <position position="90"/>
    </location>
    <ligand>
        <name>Cu cation</name>
        <dbReference type="ChEBI" id="CHEBI:23378"/>
    </ligand>
</feature>
<feature type="disulfide bond" description="Redox-active" evidence="4">
    <location>
        <begin position="86"/>
        <end position="90"/>
    </location>
</feature>
<dbReference type="SUPFAM" id="SSF52833">
    <property type="entry name" value="Thioredoxin-like"/>
    <property type="match status" value="1"/>
</dbReference>
<dbReference type="Pfam" id="PF02630">
    <property type="entry name" value="SCO1-SenC"/>
    <property type="match status" value="1"/>
</dbReference>
<dbReference type="FunFam" id="3.40.30.10:FF:000013">
    <property type="entry name" value="Blast:Protein SCO1 homolog, mitochondrial"/>
    <property type="match status" value="1"/>
</dbReference>
<feature type="binding site" evidence="3">
    <location>
        <position position="177"/>
    </location>
    <ligand>
        <name>Cu cation</name>
        <dbReference type="ChEBI" id="CHEBI:23378"/>
    </ligand>
</feature>
<name>A0A4P7CM95_9BURK</name>
<dbReference type="CDD" id="cd02968">
    <property type="entry name" value="SCO"/>
    <property type="match status" value="1"/>
</dbReference>
<keyword evidence="8" id="KW-1185">Reference proteome</keyword>
<dbReference type="InterPro" id="IPR003782">
    <property type="entry name" value="SCO1/SenC"/>
</dbReference>
<keyword evidence="3" id="KW-0479">Metal-binding</keyword>
<gene>
    <name evidence="7" type="ORF">E1956_01475</name>
</gene>
<accession>A0A4P7CM95</accession>
<feature type="domain" description="Thioredoxin" evidence="6">
    <location>
        <begin position="33"/>
        <end position="215"/>
    </location>
</feature>
<dbReference type="OrthoDB" id="9790194at2"/>
<dbReference type="InterPro" id="IPR013766">
    <property type="entry name" value="Thioredoxin_domain"/>
</dbReference>
<keyword evidence="2 3" id="KW-0186">Copper</keyword>
<proteinExistence type="inferred from homology"/>
<comment type="similarity">
    <text evidence="1">Belongs to the SCO1/2 family.</text>
</comment>
<evidence type="ECO:0000256" key="3">
    <source>
        <dbReference type="PIRSR" id="PIRSR603782-1"/>
    </source>
</evidence>
<dbReference type="RefSeq" id="WP_134746792.1">
    <property type="nucleotide sequence ID" value="NZ_CP038148.1"/>
</dbReference>
<keyword evidence="5" id="KW-0732">Signal</keyword>
<keyword evidence="4" id="KW-1015">Disulfide bond</keyword>
<evidence type="ECO:0000313" key="8">
    <source>
        <dbReference type="Proteomes" id="UP000295727"/>
    </source>
</evidence>